<sequence>MGKGLLPDTHELVAIAAWSLAIGRCDVALVVGAWLNWLLHSNAKENVQKIEVQLAKEVVPFNFFKLIKIIRDVILTEGSLVPILVSEGANTMDVGRAALLQMEQRSRLDARTWGDNGSCFGLLYCSCSDFA</sequence>
<dbReference type="EMBL" id="CM056813">
    <property type="protein sequence ID" value="KAJ8641486.1"/>
    <property type="molecule type" value="Genomic_DNA"/>
</dbReference>
<reference evidence="1 2" key="1">
    <citation type="journal article" date="2022" name="Hortic Res">
        <title>A haplotype resolved chromosomal level avocado genome allows analysis of novel avocado genes.</title>
        <authorList>
            <person name="Nath O."/>
            <person name="Fletcher S.J."/>
            <person name="Hayward A."/>
            <person name="Shaw L.M."/>
            <person name="Masouleh A.K."/>
            <person name="Furtado A."/>
            <person name="Henry R.J."/>
            <person name="Mitter N."/>
        </authorList>
    </citation>
    <scope>NUCLEOTIDE SEQUENCE [LARGE SCALE GENOMIC DNA]</scope>
    <source>
        <strain evidence="2">cv. Hass</strain>
    </source>
</reference>
<proteinExistence type="predicted"/>
<dbReference type="Proteomes" id="UP001234297">
    <property type="component" value="Chromosome 5"/>
</dbReference>
<organism evidence="1 2">
    <name type="scientific">Persea americana</name>
    <name type="common">Avocado</name>
    <dbReference type="NCBI Taxonomy" id="3435"/>
    <lineage>
        <taxon>Eukaryota</taxon>
        <taxon>Viridiplantae</taxon>
        <taxon>Streptophyta</taxon>
        <taxon>Embryophyta</taxon>
        <taxon>Tracheophyta</taxon>
        <taxon>Spermatophyta</taxon>
        <taxon>Magnoliopsida</taxon>
        <taxon>Magnoliidae</taxon>
        <taxon>Laurales</taxon>
        <taxon>Lauraceae</taxon>
        <taxon>Persea</taxon>
    </lineage>
</organism>
<gene>
    <name evidence="1" type="ORF">MRB53_018180</name>
</gene>
<comment type="caution">
    <text evidence="1">The sequence shown here is derived from an EMBL/GenBank/DDBJ whole genome shotgun (WGS) entry which is preliminary data.</text>
</comment>
<keyword evidence="2" id="KW-1185">Reference proteome</keyword>
<evidence type="ECO:0000313" key="2">
    <source>
        <dbReference type="Proteomes" id="UP001234297"/>
    </source>
</evidence>
<name>A0ACC2M6R2_PERAE</name>
<protein>
    <submittedName>
        <fullName evidence="1">Uncharacterized protein</fullName>
    </submittedName>
</protein>
<evidence type="ECO:0000313" key="1">
    <source>
        <dbReference type="EMBL" id="KAJ8641486.1"/>
    </source>
</evidence>
<accession>A0ACC2M6R2</accession>